<dbReference type="Proteomes" id="UP000032679">
    <property type="component" value="Unassembled WGS sequence"/>
</dbReference>
<accession>A0A0D6MQA3</accession>
<dbReference type="STRING" id="1231623.Tasa_048_083"/>
<dbReference type="OrthoDB" id="5288100at2"/>
<dbReference type="AlphaFoldDB" id="A0A0D6MQA3"/>
<sequence length="237" mass="26984">MIYVPRGFTPLKTCVVSLAQRRRPDLPFSDYLLYLDAQLMTAFDPHRTARGYDPFCDAPSSKAMHNVSLMEQVYCFTNLGHARNDLRLALAENEMPAVGMLADGDLHEIPQKYWRTDAGAWRLQFVDRKDDYIHVFINTDTFQKWLEGGGAEEAVEDSSAPKMSADTRRHVMELLMRALETPDGRNTPKPQHFARVQMTTAITNSDFNSIWAEIAKKPGYEGMVKAGRKPRRTIDDV</sequence>
<organism evidence="1 2">
    <name type="scientific">Tanticharoenia sakaeratensis NBRC 103193</name>
    <dbReference type="NCBI Taxonomy" id="1231623"/>
    <lineage>
        <taxon>Bacteria</taxon>
        <taxon>Pseudomonadati</taxon>
        <taxon>Pseudomonadota</taxon>
        <taxon>Alphaproteobacteria</taxon>
        <taxon>Acetobacterales</taxon>
        <taxon>Acetobacteraceae</taxon>
        <taxon>Tanticharoenia</taxon>
    </lineage>
</organism>
<gene>
    <name evidence="1" type="ORF">Tasa_048_083</name>
</gene>
<proteinExistence type="predicted"/>
<protein>
    <submittedName>
        <fullName evidence="1">Uncharacterized protein</fullName>
    </submittedName>
</protein>
<reference evidence="1 2" key="1">
    <citation type="submission" date="2012-10" db="EMBL/GenBank/DDBJ databases">
        <title>Genome sequencing of Tanticharoenia sakaeratensis NBRC 103193.</title>
        <authorList>
            <person name="Azuma Y."/>
            <person name="Hadano H."/>
            <person name="Hirakawa H."/>
            <person name="Matsushita K."/>
        </authorList>
    </citation>
    <scope>NUCLEOTIDE SEQUENCE [LARGE SCALE GENOMIC DNA]</scope>
    <source>
        <strain evidence="1 2">NBRC 103193</strain>
    </source>
</reference>
<evidence type="ECO:0000313" key="2">
    <source>
        <dbReference type="Proteomes" id="UP000032679"/>
    </source>
</evidence>
<dbReference type="EMBL" id="BALE01000048">
    <property type="protein sequence ID" value="GAN55458.1"/>
    <property type="molecule type" value="Genomic_DNA"/>
</dbReference>
<comment type="caution">
    <text evidence="1">The sequence shown here is derived from an EMBL/GenBank/DDBJ whole genome shotgun (WGS) entry which is preliminary data.</text>
</comment>
<dbReference type="RefSeq" id="WP_048850612.1">
    <property type="nucleotide sequence ID" value="NZ_BALE01000048.1"/>
</dbReference>
<keyword evidence="2" id="KW-1185">Reference proteome</keyword>
<evidence type="ECO:0000313" key="1">
    <source>
        <dbReference type="EMBL" id="GAN55458.1"/>
    </source>
</evidence>
<name>A0A0D6MQA3_9PROT</name>